<evidence type="ECO:0000313" key="3">
    <source>
        <dbReference type="Proteomes" id="UP000092695"/>
    </source>
</evidence>
<dbReference type="InterPro" id="IPR004013">
    <property type="entry name" value="PHP_dom"/>
</dbReference>
<dbReference type="OrthoDB" id="9804333at2"/>
<dbReference type="SUPFAM" id="SSF89550">
    <property type="entry name" value="PHP domain-like"/>
    <property type="match status" value="1"/>
</dbReference>
<dbReference type="InterPro" id="IPR016195">
    <property type="entry name" value="Pol/histidinol_Pase-like"/>
</dbReference>
<name>A0A193LFM7_9GAMM</name>
<sequence length="272" mass="29573">MRFDLHTHTTASDGELSPAELLLRATDQGLTHIAITDHDTVAGYTDLEVPEGLSLIPGIEFSSRWRKIGVHIVGLNIGLDHPTLTQAIAQQQQVRVERAQTIAERLMKLGIEDPLPAVTALAGGSNIGRPHFARHLVATGKVKNIREAFKKYLGAGKAGDVKQTWAPFDEVVGWINNAGGIAVLAHPAHYRLTQSKLQELVADFADADGASIEVVSGSQEPTVTRKLSSLCNDFDLHASVGSDFHRADARWAELGRFAALPDTCQPVWDLWQ</sequence>
<dbReference type="InterPro" id="IPR052018">
    <property type="entry name" value="PHP_domain"/>
</dbReference>
<dbReference type="SMART" id="SM00481">
    <property type="entry name" value="POLIIIAc"/>
    <property type="match status" value="1"/>
</dbReference>
<dbReference type="InterPro" id="IPR003141">
    <property type="entry name" value="Pol/His_phosphatase_N"/>
</dbReference>
<proteinExistence type="predicted"/>
<dbReference type="GO" id="GO:0035312">
    <property type="term" value="F:5'-3' DNA exonuclease activity"/>
    <property type="evidence" value="ECO:0007669"/>
    <property type="project" value="TreeGrafter"/>
</dbReference>
<dbReference type="RefSeq" id="WP_068615465.1">
    <property type="nucleotide sequence ID" value="NZ_CP016268.1"/>
</dbReference>
<gene>
    <name evidence="2" type="ORF">BA177_08720</name>
</gene>
<accession>A0A193LFM7</accession>
<dbReference type="PANTHER" id="PTHR42924">
    <property type="entry name" value="EXONUCLEASE"/>
    <property type="match status" value="1"/>
</dbReference>
<dbReference type="CDD" id="cd07438">
    <property type="entry name" value="PHP_HisPPase_AMP"/>
    <property type="match status" value="1"/>
</dbReference>
<reference evidence="2 3" key="1">
    <citation type="submission" date="2016-06" db="EMBL/GenBank/DDBJ databases">
        <title>Complete genome sequence of a deep-branching marine Gamma Proteobacterium Woeseia oceani type strain XK5.</title>
        <authorList>
            <person name="Mu D."/>
            <person name="Du Z."/>
        </authorList>
    </citation>
    <scope>NUCLEOTIDE SEQUENCE [LARGE SCALE GENOMIC DNA]</scope>
    <source>
        <strain evidence="2 3">XK5</strain>
    </source>
</reference>
<dbReference type="Gene3D" id="3.20.20.140">
    <property type="entry name" value="Metal-dependent hydrolases"/>
    <property type="match status" value="1"/>
</dbReference>
<dbReference type="GO" id="GO:0004534">
    <property type="term" value="F:5'-3' RNA exonuclease activity"/>
    <property type="evidence" value="ECO:0007669"/>
    <property type="project" value="TreeGrafter"/>
</dbReference>
<dbReference type="STRING" id="1548547.BA177_08720"/>
<dbReference type="EMBL" id="CP016268">
    <property type="protein sequence ID" value="ANO51273.1"/>
    <property type="molecule type" value="Genomic_DNA"/>
</dbReference>
<evidence type="ECO:0000259" key="1">
    <source>
        <dbReference type="SMART" id="SM00481"/>
    </source>
</evidence>
<dbReference type="AlphaFoldDB" id="A0A193LFM7"/>
<dbReference type="KEGG" id="woc:BA177_08720"/>
<dbReference type="PANTHER" id="PTHR42924:SF3">
    <property type="entry name" value="POLYMERASE_HISTIDINOL PHOSPHATASE N-TERMINAL DOMAIN-CONTAINING PROTEIN"/>
    <property type="match status" value="1"/>
</dbReference>
<feature type="domain" description="Polymerase/histidinol phosphatase N-terminal" evidence="1">
    <location>
        <begin position="3"/>
        <end position="65"/>
    </location>
</feature>
<dbReference type="Pfam" id="PF02811">
    <property type="entry name" value="PHP"/>
    <property type="match status" value="1"/>
</dbReference>
<protein>
    <submittedName>
        <fullName evidence="2">Phosphatase</fullName>
    </submittedName>
</protein>
<dbReference type="Gene3D" id="1.10.150.650">
    <property type="match status" value="1"/>
</dbReference>
<evidence type="ECO:0000313" key="2">
    <source>
        <dbReference type="EMBL" id="ANO51273.1"/>
    </source>
</evidence>
<dbReference type="Proteomes" id="UP000092695">
    <property type="component" value="Chromosome"/>
</dbReference>
<keyword evidence="3" id="KW-1185">Reference proteome</keyword>
<organism evidence="2 3">
    <name type="scientific">Woeseia oceani</name>
    <dbReference type="NCBI Taxonomy" id="1548547"/>
    <lineage>
        <taxon>Bacteria</taxon>
        <taxon>Pseudomonadati</taxon>
        <taxon>Pseudomonadota</taxon>
        <taxon>Gammaproteobacteria</taxon>
        <taxon>Woeseiales</taxon>
        <taxon>Woeseiaceae</taxon>
        <taxon>Woeseia</taxon>
    </lineage>
</organism>